<name>A0A0S3RZL5_PHAAN</name>
<proteinExistence type="predicted"/>
<organism evidence="1 2">
    <name type="scientific">Vigna angularis var. angularis</name>
    <dbReference type="NCBI Taxonomy" id="157739"/>
    <lineage>
        <taxon>Eukaryota</taxon>
        <taxon>Viridiplantae</taxon>
        <taxon>Streptophyta</taxon>
        <taxon>Embryophyta</taxon>
        <taxon>Tracheophyta</taxon>
        <taxon>Spermatophyta</taxon>
        <taxon>Magnoliopsida</taxon>
        <taxon>eudicotyledons</taxon>
        <taxon>Gunneridae</taxon>
        <taxon>Pentapetalae</taxon>
        <taxon>rosids</taxon>
        <taxon>fabids</taxon>
        <taxon>Fabales</taxon>
        <taxon>Fabaceae</taxon>
        <taxon>Papilionoideae</taxon>
        <taxon>50 kb inversion clade</taxon>
        <taxon>NPAAA clade</taxon>
        <taxon>indigoferoid/millettioid clade</taxon>
        <taxon>Phaseoleae</taxon>
        <taxon>Vigna</taxon>
    </lineage>
</organism>
<dbReference type="EMBL" id="AP015037">
    <property type="protein sequence ID" value="BAT85969.1"/>
    <property type="molecule type" value="Genomic_DNA"/>
</dbReference>
<evidence type="ECO:0000313" key="1">
    <source>
        <dbReference type="EMBL" id="BAT85969.1"/>
    </source>
</evidence>
<dbReference type="Proteomes" id="UP000291084">
    <property type="component" value="Chromosome 4"/>
</dbReference>
<gene>
    <name evidence="1" type="primary">Vigan.04G357500</name>
    <name evidence="1" type="ORF">VIGAN_04357500</name>
</gene>
<protein>
    <submittedName>
        <fullName evidence="1">Uncharacterized protein</fullName>
    </submittedName>
</protein>
<keyword evidence="2" id="KW-1185">Reference proteome</keyword>
<dbReference type="AlphaFoldDB" id="A0A0S3RZL5"/>
<sequence>MIQFEITVTQKRGLQSVAVSRRSWERLTEDFENSPSLKHVELSSVDSLAFHIRCKGSVAISKRCLQCKSFY</sequence>
<accession>A0A0S3RZL5</accession>
<reference evidence="1 2" key="1">
    <citation type="journal article" date="2015" name="Sci. Rep.">
        <title>The power of single molecule real-time sequencing technology in the de novo assembly of a eukaryotic genome.</title>
        <authorList>
            <person name="Sakai H."/>
            <person name="Naito K."/>
            <person name="Ogiso-Tanaka E."/>
            <person name="Takahashi Y."/>
            <person name="Iseki K."/>
            <person name="Muto C."/>
            <person name="Satou K."/>
            <person name="Teruya K."/>
            <person name="Shiroma A."/>
            <person name="Shimoji M."/>
            <person name="Hirano T."/>
            <person name="Itoh T."/>
            <person name="Kaga A."/>
            <person name="Tomooka N."/>
        </authorList>
    </citation>
    <scope>NUCLEOTIDE SEQUENCE [LARGE SCALE GENOMIC DNA]</scope>
    <source>
        <strain evidence="2">cv. Shumari</strain>
    </source>
</reference>
<evidence type="ECO:0000313" key="2">
    <source>
        <dbReference type="Proteomes" id="UP000291084"/>
    </source>
</evidence>